<evidence type="ECO:0000256" key="3">
    <source>
        <dbReference type="ARBA" id="ARBA00022490"/>
    </source>
</evidence>
<keyword evidence="3" id="KW-0963">Cytoplasm</keyword>
<evidence type="ECO:0000256" key="4">
    <source>
        <dbReference type="ARBA" id="ARBA00023203"/>
    </source>
</evidence>
<dbReference type="SMART" id="SM00392">
    <property type="entry name" value="PROF"/>
    <property type="match status" value="1"/>
</dbReference>
<keyword evidence="8" id="KW-1185">Reference proteome</keyword>
<dbReference type="SUPFAM" id="SSF55770">
    <property type="entry name" value="Profilin (actin-binding protein)"/>
    <property type="match status" value="1"/>
</dbReference>
<dbReference type="Proteomes" id="UP000054454">
    <property type="component" value="Unassembled WGS sequence"/>
</dbReference>
<evidence type="ECO:0000256" key="5">
    <source>
        <dbReference type="ARBA" id="ARBA00023212"/>
    </source>
</evidence>
<dbReference type="OrthoDB" id="421374at2759"/>
<dbReference type="GO" id="GO:0043332">
    <property type="term" value="C:mating projection tip"/>
    <property type="evidence" value="ECO:0007669"/>
    <property type="project" value="EnsemblFungi"/>
</dbReference>
<dbReference type="GO" id="GO:0051285">
    <property type="term" value="C:cell cortex of cell tip"/>
    <property type="evidence" value="ECO:0007669"/>
    <property type="project" value="EnsemblFungi"/>
</dbReference>
<dbReference type="InterPro" id="IPR036140">
    <property type="entry name" value="PFN_sf"/>
</dbReference>
<proteinExistence type="inferred from homology"/>
<dbReference type="PANTHER" id="PTHR11604:SF0">
    <property type="entry name" value="PROFILIN"/>
    <property type="match status" value="1"/>
</dbReference>
<dbReference type="GO" id="GO:0003785">
    <property type="term" value="F:actin monomer binding"/>
    <property type="evidence" value="ECO:0007669"/>
    <property type="project" value="EnsemblFungi"/>
</dbReference>
<dbReference type="GeneID" id="28937286"/>
<dbReference type="GO" id="GO:0005085">
    <property type="term" value="F:guanyl-nucleotide exchange factor activity"/>
    <property type="evidence" value="ECO:0007669"/>
    <property type="project" value="EnsemblFungi"/>
</dbReference>
<dbReference type="RefSeq" id="XP_018225246.1">
    <property type="nucleotide sequence ID" value="XM_018371083.1"/>
</dbReference>
<dbReference type="GO" id="GO:0030041">
    <property type="term" value="P:actin filament polymerization"/>
    <property type="evidence" value="ECO:0007669"/>
    <property type="project" value="EnsemblFungi"/>
</dbReference>
<keyword evidence="5" id="KW-0206">Cytoskeleton</keyword>
<name>A0A0W4ZF92_PNEC8</name>
<evidence type="ECO:0000256" key="2">
    <source>
        <dbReference type="ARBA" id="ARBA00010058"/>
    </source>
</evidence>
<dbReference type="GO" id="GO:0005856">
    <property type="term" value="C:cytoskeleton"/>
    <property type="evidence" value="ECO:0007669"/>
    <property type="project" value="UniProtKB-SubCell"/>
</dbReference>
<dbReference type="PRINTS" id="PR00392">
    <property type="entry name" value="PROFILIN"/>
</dbReference>
<evidence type="ECO:0000313" key="8">
    <source>
        <dbReference type="Proteomes" id="UP000054454"/>
    </source>
</evidence>
<dbReference type="CDD" id="cd00148">
    <property type="entry name" value="PROF"/>
    <property type="match status" value="1"/>
</dbReference>
<organism evidence="7 8">
    <name type="scientific">Pneumocystis carinii (strain B80)</name>
    <name type="common">Rat pneumocystis pneumonia agent</name>
    <name type="synonym">Pneumocystis carinii f. sp. carinii</name>
    <dbReference type="NCBI Taxonomy" id="1408658"/>
    <lineage>
        <taxon>Eukaryota</taxon>
        <taxon>Fungi</taxon>
        <taxon>Dikarya</taxon>
        <taxon>Ascomycota</taxon>
        <taxon>Taphrinomycotina</taxon>
        <taxon>Pneumocystomycetes</taxon>
        <taxon>Pneumocystaceae</taxon>
        <taxon>Pneumocystis</taxon>
    </lineage>
</organism>
<evidence type="ECO:0000256" key="1">
    <source>
        <dbReference type="ARBA" id="ARBA00004245"/>
    </source>
</evidence>
<dbReference type="VEuPathDB" id="FungiDB:T552_02547"/>
<keyword evidence="4 6" id="KW-0009">Actin-binding</keyword>
<dbReference type="Pfam" id="PF00235">
    <property type="entry name" value="Profilin"/>
    <property type="match status" value="1"/>
</dbReference>
<dbReference type="GO" id="GO:0044396">
    <property type="term" value="P:actin cortical patch organization"/>
    <property type="evidence" value="ECO:0007669"/>
    <property type="project" value="EnsemblFungi"/>
</dbReference>
<accession>A0A0W4ZF92</accession>
<sequence length="127" mass="13853">MSWKEYVDTSLVGTGKFDKAAICSREGNSIWASSSGFDLKLNELTALASGFDNPSQVQASGFYLSQQKYVTIRAEDRSIYGKQGCEGVYCVRTHKVIIIGHFPKTTQAGEAAKIIEALADYLISVGF</sequence>
<dbReference type="InterPro" id="IPR048278">
    <property type="entry name" value="PFN"/>
</dbReference>
<dbReference type="PANTHER" id="PTHR11604">
    <property type="entry name" value="PROFILIN"/>
    <property type="match status" value="1"/>
</dbReference>
<gene>
    <name evidence="7" type="ORF">T552_02547</name>
</gene>
<dbReference type="GO" id="GO:1903475">
    <property type="term" value="P:mitotic actomyosin contractile ring assembly"/>
    <property type="evidence" value="ECO:0007669"/>
    <property type="project" value="EnsemblFungi"/>
</dbReference>
<comment type="similarity">
    <text evidence="2 6">Belongs to the profilin family.</text>
</comment>
<protein>
    <recommendedName>
        <fullName evidence="6">Profilin</fullName>
    </recommendedName>
</protein>
<dbReference type="GO" id="GO:0031097">
    <property type="term" value="C:medial cortex"/>
    <property type="evidence" value="ECO:0007669"/>
    <property type="project" value="EnsemblFungi"/>
</dbReference>
<dbReference type="InterPro" id="IPR005455">
    <property type="entry name" value="PFN_euk"/>
</dbReference>
<reference evidence="8" key="1">
    <citation type="journal article" date="2016" name="Nat. Commun.">
        <title>Genome analysis of three Pneumocystis species reveals adaptation mechanisms to life exclusively in mammalian hosts.</title>
        <authorList>
            <person name="Ma L."/>
            <person name="Chen Z."/>
            <person name="Huang D.W."/>
            <person name="Kutty G."/>
            <person name="Ishihara M."/>
            <person name="Wang H."/>
            <person name="Abouelleil A."/>
            <person name="Bishop L."/>
            <person name="Davey E."/>
            <person name="Deng R."/>
            <person name="Deng X."/>
            <person name="Fan L."/>
            <person name="Fantoni G."/>
            <person name="Fitzgerald M."/>
            <person name="Gogineni E."/>
            <person name="Goldberg J.M."/>
            <person name="Handley G."/>
            <person name="Hu X."/>
            <person name="Huber C."/>
            <person name="Jiao X."/>
            <person name="Jones K."/>
            <person name="Levin J.Z."/>
            <person name="Liu Y."/>
            <person name="Macdonald P."/>
            <person name="Melnikov A."/>
            <person name="Raley C."/>
            <person name="Sassi M."/>
            <person name="Sherman B.T."/>
            <person name="Song X."/>
            <person name="Sykes S."/>
            <person name="Tran B."/>
            <person name="Walsh L."/>
            <person name="Xia Y."/>
            <person name="Yang J."/>
            <person name="Young S."/>
            <person name="Zeng Q."/>
            <person name="Zheng X."/>
            <person name="Stephens R."/>
            <person name="Nusbaum C."/>
            <person name="Birren B.W."/>
            <person name="Azadi P."/>
            <person name="Lempicki R.A."/>
            <person name="Cuomo C.A."/>
            <person name="Kovacs J.A."/>
        </authorList>
    </citation>
    <scope>NUCLEOTIDE SEQUENCE [LARGE SCALE GENOMIC DNA]</scope>
    <source>
        <strain evidence="8">B80</strain>
    </source>
</reference>
<dbReference type="FunFam" id="3.30.450.30:FF:000001">
    <property type="entry name" value="Profilin"/>
    <property type="match status" value="1"/>
</dbReference>
<dbReference type="EMBL" id="LFVZ01000011">
    <property type="protein sequence ID" value="KTW27055.1"/>
    <property type="molecule type" value="Genomic_DNA"/>
</dbReference>
<dbReference type="PRINTS" id="PR01640">
    <property type="entry name" value="PROFILINPLNT"/>
</dbReference>
<dbReference type="AlphaFoldDB" id="A0A0W4ZF92"/>
<dbReference type="GO" id="GO:0000755">
    <property type="term" value="P:cytogamy"/>
    <property type="evidence" value="ECO:0007669"/>
    <property type="project" value="EnsemblFungi"/>
</dbReference>
<comment type="caution">
    <text evidence="7">The sequence shown here is derived from an EMBL/GenBank/DDBJ whole genome shotgun (WGS) entry which is preliminary data.</text>
</comment>
<evidence type="ECO:0000313" key="7">
    <source>
        <dbReference type="EMBL" id="KTW27055.1"/>
    </source>
</evidence>
<dbReference type="Gene3D" id="3.30.450.30">
    <property type="entry name" value="Dynein light chain 2a, cytoplasmic"/>
    <property type="match status" value="1"/>
</dbReference>
<evidence type="ECO:0000256" key="6">
    <source>
        <dbReference type="RuleBase" id="RU003909"/>
    </source>
</evidence>
<comment type="subcellular location">
    <subcellularLocation>
        <location evidence="1">Cytoplasm</location>
        <location evidence="1">Cytoskeleton</location>
    </subcellularLocation>
</comment>